<dbReference type="GO" id="GO:0008270">
    <property type="term" value="F:zinc ion binding"/>
    <property type="evidence" value="ECO:0007669"/>
    <property type="project" value="UniProtKB-UniRule"/>
</dbReference>
<dbReference type="EMBL" id="KN840649">
    <property type="protein sequence ID" value="KIP02852.1"/>
    <property type="molecule type" value="Genomic_DNA"/>
</dbReference>
<dbReference type="EC" id="4.2.1.1" evidence="2 8"/>
<evidence type="ECO:0000256" key="2">
    <source>
        <dbReference type="ARBA" id="ARBA00012925"/>
    </source>
</evidence>
<dbReference type="InterPro" id="IPR036874">
    <property type="entry name" value="Carbonic_anhydrase_sf"/>
</dbReference>
<comment type="similarity">
    <text evidence="1 8">Belongs to the beta-class carbonic anhydrase family.</text>
</comment>
<reference evidence="9 10" key="1">
    <citation type="journal article" date="2014" name="PLoS Genet.">
        <title>Analysis of the Phlebiopsis gigantea genome, transcriptome and secretome provides insight into its pioneer colonization strategies of wood.</title>
        <authorList>
            <person name="Hori C."/>
            <person name="Ishida T."/>
            <person name="Igarashi K."/>
            <person name="Samejima M."/>
            <person name="Suzuki H."/>
            <person name="Master E."/>
            <person name="Ferreira P."/>
            <person name="Ruiz-Duenas F.J."/>
            <person name="Held B."/>
            <person name="Canessa P."/>
            <person name="Larrondo L.F."/>
            <person name="Schmoll M."/>
            <person name="Druzhinina I.S."/>
            <person name="Kubicek C.P."/>
            <person name="Gaskell J.A."/>
            <person name="Kersten P."/>
            <person name="St John F."/>
            <person name="Glasner J."/>
            <person name="Sabat G."/>
            <person name="Splinter BonDurant S."/>
            <person name="Syed K."/>
            <person name="Yadav J."/>
            <person name="Mgbeahuruike A.C."/>
            <person name="Kovalchuk A."/>
            <person name="Asiegbu F.O."/>
            <person name="Lackner G."/>
            <person name="Hoffmeister D."/>
            <person name="Rencoret J."/>
            <person name="Gutierrez A."/>
            <person name="Sun H."/>
            <person name="Lindquist E."/>
            <person name="Barry K."/>
            <person name="Riley R."/>
            <person name="Grigoriev I.V."/>
            <person name="Henrissat B."/>
            <person name="Kues U."/>
            <person name="Berka R.M."/>
            <person name="Martinez A.T."/>
            <person name="Covert S.F."/>
            <person name="Blanchette R.A."/>
            <person name="Cullen D."/>
        </authorList>
    </citation>
    <scope>NUCLEOTIDE SEQUENCE [LARGE SCALE GENOMIC DNA]</scope>
    <source>
        <strain evidence="9 10">11061_1 CR5-6</strain>
    </source>
</reference>
<comment type="catalytic activity">
    <reaction evidence="6 8">
        <text>hydrogencarbonate + H(+) = CO2 + H2O</text>
        <dbReference type="Rhea" id="RHEA:10748"/>
        <dbReference type="ChEBI" id="CHEBI:15377"/>
        <dbReference type="ChEBI" id="CHEBI:15378"/>
        <dbReference type="ChEBI" id="CHEBI:16526"/>
        <dbReference type="ChEBI" id="CHEBI:17544"/>
        <dbReference type="EC" id="4.2.1.1"/>
    </reaction>
</comment>
<dbReference type="HOGENOM" id="CLU_053879_3_2_1"/>
<dbReference type="Proteomes" id="UP000053257">
    <property type="component" value="Unassembled WGS sequence"/>
</dbReference>
<comment type="cofactor">
    <cofactor evidence="7">
        <name>Zn(2+)</name>
        <dbReference type="ChEBI" id="CHEBI:29105"/>
    </cofactor>
    <text evidence="7">Binds 1 zinc ion per subunit.</text>
</comment>
<feature type="binding site" evidence="7">
    <location>
        <position position="111"/>
    </location>
    <ligand>
        <name>Zn(2+)</name>
        <dbReference type="ChEBI" id="CHEBI:29105"/>
    </ligand>
</feature>
<protein>
    <recommendedName>
        <fullName evidence="2 8">Carbonic anhydrase</fullName>
        <ecNumber evidence="2 8">4.2.1.1</ecNumber>
    </recommendedName>
    <alternativeName>
        <fullName evidence="8">Carbonate dehydratase</fullName>
    </alternativeName>
</protein>
<evidence type="ECO:0000313" key="9">
    <source>
        <dbReference type="EMBL" id="KIP02852.1"/>
    </source>
</evidence>
<accession>A0A0C3S139</accession>
<dbReference type="GO" id="GO:0071244">
    <property type="term" value="P:cellular response to carbon dioxide"/>
    <property type="evidence" value="ECO:0007669"/>
    <property type="project" value="TreeGrafter"/>
</dbReference>
<feature type="binding site" evidence="7">
    <location>
        <position position="114"/>
    </location>
    <ligand>
        <name>Zn(2+)</name>
        <dbReference type="ChEBI" id="CHEBI:29105"/>
    </ligand>
</feature>
<keyword evidence="10" id="KW-1185">Reference proteome</keyword>
<organism evidence="9 10">
    <name type="scientific">Phlebiopsis gigantea (strain 11061_1 CR5-6)</name>
    <name type="common">White-rot fungus</name>
    <name type="synonym">Peniophora gigantea</name>
    <dbReference type="NCBI Taxonomy" id="745531"/>
    <lineage>
        <taxon>Eukaryota</taxon>
        <taxon>Fungi</taxon>
        <taxon>Dikarya</taxon>
        <taxon>Basidiomycota</taxon>
        <taxon>Agaricomycotina</taxon>
        <taxon>Agaricomycetes</taxon>
        <taxon>Polyporales</taxon>
        <taxon>Phanerochaetaceae</taxon>
        <taxon>Phlebiopsis</taxon>
    </lineage>
</organism>
<dbReference type="SUPFAM" id="SSF53056">
    <property type="entry name" value="beta-carbonic anhydrase, cab"/>
    <property type="match status" value="1"/>
</dbReference>
<dbReference type="PANTHER" id="PTHR11002:SF76">
    <property type="entry name" value="CARBONIC ANHYDRASE"/>
    <property type="match status" value="1"/>
</dbReference>
<dbReference type="GO" id="GO:0004089">
    <property type="term" value="F:carbonate dehydratase activity"/>
    <property type="evidence" value="ECO:0007669"/>
    <property type="project" value="UniProtKB-UniRule"/>
</dbReference>
<dbReference type="SMART" id="SM00947">
    <property type="entry name" value="Pro_CA"/>
    <property type="match status" value="1"/>
</dbReference>
<keyword evidence="5 8" id="KW-0456">Lyase</keyword>
<dbReference type="AlphaFoldDB" id="A0A0C3S139"/>
<evidence type="ECO:0000256" key="3">
    <source>
        <dbReference type="ARBA" id="ARBA00022723"/>
    </source>
</evidence>
<feature type="binding site" evidence="7">
    <location>
        <position position="41"/>
    </location>
    <ligand>
        <name>Zn(2+)</name>
        <dbReference type="ChEBI" id="CHEBI:29105"/>
    </ligand>
</feature>
<dbReference type="PANTHER" id="PTHR11002">
    <property type="entry name" value="CARBONIC ANHYDRASE"/>
    <property type="match status" value="1"/>
</dbReference>
<dbReference type="GO" id="GO:0034599">
    <property type="term" value="P:cellular response to oxidative stress"/>
    <property type="evidence" value="ECO:0007669"/>
    <property type="project" value="TreeGrafter"/>
</dbReference>
<evidence type="ECO:0000313" key="10">
    <source>
        <dbReference type="Proteomes" id="UP000053257"/>
    </source>
</evidence>
<dbReference type="InterPro" id="IPR001765">
    <property type="entry name" value="Carbonic_anhydrase"/>
</dbReference>
<evidence type="ECO:0000256" key="1">
    <source>
        <dbReference type="ARBA" id="ARBA00006217"/>
    </source>
</evidence>
<gene>
    <name evidence="9" type="ORF">PHLGIDRAFT_130501</name>
</gene>
<dbReference type="STRING" id="745531.A0A0C3S139"/>
<dbReference type="Pfam" id="PF00484">
    <property type="entry name" value="Pro_CA"/>
    <property type="match status" value="2"/>
</dbReference>
<keyword evidence="3 7" id="KW-0479">Metal-binding</keyword>
<evidence type="ECO:0000256" key="4">
    <source>
        <dbReference type="ARBA" id="ARBA00022833"/>
    </source>
</evidence>
<evidence type="ECO:0000256" key="5">
    <source>
        <dbReference type="ARBA" id="ARBA00023239"/>
    </source>
</evidence>
<name>A0A0C3S139_PHLG1</name>
<evidence type="ECO:0000256" key="6">
    <source>
        <dbReference type="ARBA" id="ARBA00048348"/>
    </source>
</evidence>
<evidence type="ECO:0000256" key="8">
    <source>
        <dbReference type="RuleBase" id="RU003956"/>
    </source>
</evidence>
<keyword evidence="4 7" id="KW-0862">Zinc</keyword>
<evidence type="ECO:0000256" key="7">
    <source>
        <dbReference type="PIRSR" id="PIRSR601765-1"/>
    </source>
</evidence>
<proteinExistence type="inferred from homology"/>
<dbReference type="OrthoDB" id="10248475at2759"/>
<sequence>MANCDHNHSSHILDHLLDRNRDFATGFTAQRPPVLWIGCCDSRVPESVILQSPPGQIFTTRTIANIVKPTLWPKSIAGPPEPDDNVDPNSDSAIIFPVASLGVKHIIVAGHTRCGGVAACIPNGPRTDQADKERAFNPLKIDCSPTEAVEQRSYDQLPFSMRKWLEPIRKLVENMEKAADSEPITVKRVTEENVRQQVRTVASSTVVQQYWRGEGKGSLISVRGWMYDVDNGEVTDLGFIITKDTPREEYMQPEALAPSVD</sequence>
<comment type="function">
    <text evidence="8">Reversible hydration of carbon dioxide.</text>
</comment>
<dbReference type="Gene3D" id="3.40.1050.10">
    <property type="entry name" value="Carbonic anhydrase"/>
    <property type="match status" value="1"/>
</dbReference>
<feature type="binding site" evidence="7">
    <location>
        <position position="39"/>
    </location>
    <ligand>
        <name>Zn(2+)</name>
        <dbReference type="ChEBI" id="CHEBI:29105"/>
    </ligand>
</feature>